<dbReference type="GO" id="GO:0046872">
    <property type="term" value="F:metal ion binding"/>
    <property type="evidence" value="ECO:0007669"/>
    <property type="project" value="UniProtKB-KW"/>
</dbReference>
<evidence type="ECO:0000313" key="8">
    <source>
        <dbReference type="EMBL" id="OMO62451.1"/>
    </source>
</evidence>
<keyword evidence="6" id="KW-1133">Transmembrane helix</keyword>
<dbReference type="SUPFAM" id="SSF54427">
    <property type="entry name" value="NTF2-like"/>
    <property type="match status" value="1"/>
</dbReference>
<dbReference type="AlphaFoldDB" id="A0A1R3GWQ4"/>
<organism evidence="8 9">
    <name type="scientific">Corchorus capsularis</name>
    <name type="common">Jute</name>
    <dbReference type="NCBI Taxonomy" id="210143"/>
    <lineage>
        <taxon>Eukaryota</taxon>
        <taxon>Viridiplantae</taxon>
        <taxon>Streptophyta</taxon>
        <taxon>Embryophyta</taxon>
        <taxon>Tracheophyta</taxon>
        <taxon>Spermatophyta</taxon>
        <taxon>Magnoliopsida</taxon>
        <taxon>eudicotyledons</taxon>
        <taxon>Gunneridae</taxon>
        <taxon>Pentapetalae</taxon>
        <taxon>rosids</taxon>
        <taxon>malvids</taxon>
        <taxon>Malvales</taxon>
        <taxon>Malvaceae</taxon>
        <taxon>Grewioideae</taxon>
        <taxon>Apeibeae</taxon>
        <taxon>Corchorus</taxon>
    </lineage>
</organism>
<evidence type="ECO:0000256" key="2">
    <source>
        <dbReference type="ARBA" id="ARBA00006801"/>
    </source>
</evidence>
<dbReference type="STRING" id="210143.A0A1R3GWQ4"/>
<evidence type="ECO:0000256" key="4">
    <source>
        <dbReference type="ARBA" id="ARBA00023242"/>
    </source>
</evidence>
<dbReference type="GO" id="GO:0032454">
    <property type="term" value="F:histone H3K9 demethylase activity"/>
    <property type="evidence" value="ECO:0007669"/>
    <property type="project" value="InterPro"/>
</dbReference>
<dbReference type="SMART" id="SM00558">
    <property type="entry name" value="JmjC"/>
    <property type="match status" value="1"/>
</dbReference>
<evidence type="ECO:0000256" key="6">
    <source>
        <dbReference type="SAM" id="Phobius"/>
    </source>
</evidence>
<evidence type="ECO:0000256" key="5">
    <source>
        <dbReference type="SAM" id="MobiDB-lite"/>
    </source>
</evidence>
<dbReference type="SUPFAM" id="SSF51197">
    <property type="entry name" value="Clavaminate synthase-like"/>
    <property type="match status" value="1"/>
</dbReference>
<keyword evidence="3" id="KW-0479">Metal-binding</keyword>
<dbReference type="GO" id="GO:0000118">
    <property type="term" value="C:histone deacetylase complex"/>
    <property type="evidence" value="ECO:0007669"/>
    <property type="project" value="TreeGrafter"/>
</dbReference>
<feature type="compositionally biased region" description="Low complexity" evidence="5">
    <location>
        <begin position="328"/>
        <end position="342"/>
    </location>
</feature>
<dbReference type="Pfam" id="PF04280">
    <property type="entry name" value="Tim44"/>
    <property type="match status" value="1"/>
</dbReference>
<evidence type="ECO:0000259" key="7">
    <source>
        <dbReference type="PROSITE" id="PS51184"/>
    </source>
</evidence>
<evidence type="ECO:0000313" key="9">
    <source>
        <dbReference type="Proteomes" id="UP000188268"/>
    </source>
</evidence>
<dbReference type="PROSITE" id="PS51184">
    <property type="entry name" value="JMJC"/>
    <property type="match status" value="1"/>
</dbReference>
<dbReference type="InterPro" id="IPR003347">
    <property type="entry name" value="JmjC_dom"/>
</dbReference>
<dbReference type="PANTHER" id="PTHR12549">
    <property type="entry name" value="JMJC DOMAIN-CONTAINING HISTONE DEMETHYLATION PROTEIN"/>
    <property type="match status" value="1"/>
</dbReference>
<dbReference type="GO" id="GO:0003712">
    <property type="term" value="F:transcription coregulator activity"/>
    <property type="evidence" value="ECO:0007669"/>
    <property type="project" value="TreeGrafter"/>
</dbReference>
<comment type="subcellular location">
    <subcellularLocation>
        <location evidence="1">Nucleus</location>
    </subcellularLocation>
</comment>
<sequence length="1206" mass="137773">MALLRRLNTIRSVYRTLEHQQSSPFLLRSSRSYSTGFSNVPQFYSQGTSSCLYKTDIGVLPWTSRNTMTLRSTMAAELSIFLDEKRSLSTQAKAPAQAKMTPLQVSMSSPGFVYEPYVPSEPISFWKRYFTRSGWRRTKEDIKSELKSAYAIAKLRRSGYSKPQFYKEATEMFKEIHTLIVNGNKTQLRKLVTENMFSELKNEIKRRETDFHWSKVYWELVEPVVKIRTLRARLIGVDKNDMNKAFIQLTLEFLTKQKFEAYDPKGAAVAGDKTKEVLVRDIWVFEKSMFHPGAYWRLCSRIRLLYNFIINCLATYATKSVTLGGDGSSHPAPAPAQLSSPPFEDTANLLDKVEPDDSTHQHTQVEEEKNEEETAMAAIDATTQAQPPKKMVSINDTVEELVASKKKSKKKKGSEKMGSFDQDRDEPKPLKSILKVGSKLDEDSFANNNLGTTLGFPMVRPRKQQKPQRASGFVENAPRKVEEEQDNRKTTVKKPKQQQPKKGKKKVVENIDGKGKEEDERLTPALRVLFVGSRNLYPKMSEEEIAARCPVCRDNCNCKACLRMDRRFYSHNAEKLRYRPRSDEEKLQHSKYLLQTLLPFLKQFSQEQTMEKMMEARIQGLLPSDIKLKQAVNQGERVYCNNCKTSIVDYHRTCPKCNYELCLICCREIRDSHLQGGEKEVTVQYVDRGLQYLHGELGRSVVAERERNLDSPVKPNSSEHEGVVCQKGKRKRKNIEHKGVGSVWKANENGSIPCPPKHMGGCGKGLLGLRCMFSENAVVELVENSERIVRDLNLEILPEITNEQCPCANSTAKVHLRKAASREGSNDNYLYCPAAVDIQDGNLNHFQCHWARGEPVIVTEVLENTFGLSWEPMVMWRAFRQISNTKHGLPLTDVAAIDCLDWCEVRFLLIAIFQCDTELKCMTSDGNYFIYLFFFLASFIWEITISINSLKGIQMVALIKKEYTDSQSGFLNLATKFPEISLKPDMGPKTYIAYGVAQELGCGDSVTKLHCDMSDAVYVLMHTAEVKLNPQQLDNIKKLKQKHHVQDQIELFGMDLMIDREEPSDESCDTAGAIWDIFRRQDVPKLKAYLKNHFKEFRHCSPVLQVVDPIHDQTLFLTSGHKEKLKKEYGIEPWTFIQNVGEAVFIPAGCPYQVRNIKSCMKVALDFVSPENTGECARLTEEFRLLPHGHIGKEDKLEVILHLFQQ</sequence>
<dbReference type="GO" id="GO:0031490">
    <property type="term" value="F:chromatin DNA binding"/>
    <property type="evidence" value="ECO:0007669"/>
    <property type="project" value="TreeGrafter"/>
</dbReference>
<dbReference type="InterPro" id="IPR007379">
    <property type="entry name" value="Tim44-like_dom"/>
</dbReference>
<name>A0A1R3GWQ4_COCAP</name>
<dbReference type="InterPro" id="IPR045109">
    <property type="entry name" value="LSDs-like"/>
</dbReference>
<reference evidence="8 9" key="1">
    <citation type="submission" date="2013-09" db="EMBL/GenBank/DDBJ databases">
        <title>Corchorus capsularis genome sequencing.</title>
        <authorList>
            <person name="Alam M."/>
            <person name="Haque M.S."/>
            <person name="Islam M.S."/>
            <person name="Emdad E.M."/>
            <person name="Islam M.M."/>
            <person name="Ahmed B."/>
            <person name="Halim A."/>
            <person name="Hossen Q.M.M."/>
            <person name="Hossain M.Z."/>
            <person name="Ahmed R."/>
            <person name="Khan M.M."/>
            <person name="Islam R."/>
            <person name="Rashid M.M."/>
            <person name="Khan S.A."/>
            <person name="Rahman M.S."/>
            <person name="Alam M."/>
        </authorList>
    </citation>
    <scope>NUCLEOTIDE SEQUENCE [LARGE SCALE GENOMIC DNA]</scope>
    <source>
        <strain evidence="9">cv. CVL-1</strain>
        <tissue evidence="8">Whole seedling</tissue>
    </source>
</reference>
<dbReference type="PANTHER" id="PTHR12549:SF11">
    <property type="entry name" value="LYSINE-SPECIFIC DEMETHYLASE JMJ25"/>
    <property type="match status" value="1"/>
</dbReference>
<feature type="compositionally biased region" description="Basic and acidic residues" evidence="5">
    <location>
        <begin position="477"/>
        <end position="489"/>
    </location>
</feature>
<dbReference type="Gene3D" id="2.60.120.650">
    <property type="entry name" value="Cupin"/>
    <property type="match status" value="1"/>
</dbReference>
<dbReference type="SMART" id="SM00978">
    <property type="entry name" value="Tim44"/>
    <property type="match status" value="1"/>
</dbReference>
<dbReference type="InterPro" id="IPR032710">
    <property type="entry name" value="NTF2-like_dom_sf"/>
</dbReference>
<dbReference type="OrthoDB" id="19619at2759"/>
<keyword evidence="6" id="KW-0812">Transmembrane</keyword>
<evidence type="ECO:0000256" key="1">
    <source>
        <dbReference type="ARBA" id="ARBA00004123"/>
    </source>
</evidence>
<protein>
    <recommendedName>
        <fullName evidence="7">JmjC domain-containing protein</fullName>
    </recommendedName>
</protein>
<comment type="similarity">
    <text evidence="2">Belongs to the JARID1 histone demethylase family.</text>
</comment>
<feature type="region of interest" description="Disordered" evidence="5">
    <location>
        <begin position="325"/>
        <end position="374"/>
    </location>
</feature>
<feature type="compositionally biased region" description="Basic and acidic residues" evidence="5">
    <location>
        <begin position="506"/>
        <end position="518"/>
    </location>
</feature>
<feature type="transmembrane region" description="Helical" evidence="6">
    <location>
        <begin position="928"/>
        <end position="950"/>
    </location>
</feature>
<evidence type="ECO:0000256" key="3">
    <source>
        <dbReference type="ARBA" id="ARBA00022723"/>
    </source>
</evidence>
<dbReference type="Gramene" id="OMO62451">
    <property type="protein sequence ID" value="OMO62451"/>
    <property type="gene ID" value="CCACVL1_22828"/>
</dbReference>
<gene>
    <name evidence="8" type="ORF">CCACVL1_22828</name>
</gene>
<feature type="region of interest" description="Disordered" evidence="5">
    <location>
        <begin position="443"/>
        <end position="518"/>
    </location>
</feature>
<dbReference type="Proteomes" id="UP000188268">
    <property type="component" value="Unassembled WGS sequence"/>
</dbReference>
<feature type="domain" description="JmjC" evidence="7">
    <location>
        <begin position="966"/>
        <end position="1184"/>
    </location>
</feature>
<keyword evidence="9" id="KW-1185">Reference proteome</keyword>
<proteinExistence type="inferred from homology"/>
<dbReference type="EMBL" id="AWWV01013243">
    <property type="protein sequence ID" value="OMO62451.1"/>
    <property type="molecule type" value="Genomic_DNA"/>
</dbReference>
<dbReference type="GO" id="GO:0000785">
    <property type="term" value="C:chromatin"/>
    <property type="evidence" value="ECO:0007669"/>
    <property type="project" value="TreeGrafter"/>
</dbReference>
<feature type="compositionally biased region" description="Basic and acidic residues" evidence="5">
    <location>
        <begin position="351"/>
        <end position="367"/>
    </location>
</feature>
<feature type="compositionally biased region" description="Basic residues" evidence="5">
    <location>
        <begin position="490"/>
        <end position="505"/>
    </location>
</feature>
<dbReference type="Pfam" id="PF02373">
    <property type="entry name" value="JmjC"/>
    <property type="match status" value="1"/>
</dbReference>
<comment type="caution">
    <text evidence="8">The sequence shown here is derived from an EMBL/GenBank/DDBJ whole genome shotgun (WGS) entry which is preliminary data.</text>
</comment>
<dbReference type="Gene3D" id="3.10.450.240">
    <property type="match status" value="1"/>
</dbReference>
<feature type="compositionally biased region" description="Basic residues" evidence="5">
    <location>
        <begin position="404"/>
        <end position="413"/>
    </location>
</feature>
<keyword evidence="4" id="KW-0539">Nucleus</keyword>
<accession>A0A1R3GWQ4</accession>
<keyword evidence="6" id="KW-0472">Membrane</keyword>
<dbReference type="GO" id="GO:0006357">
    <property type="term" value="P:regulation of transcription by RNA polymerase II"/>
    <property type="evidence" value="ECO:0007669"/>
    <property type="project" value="TreeGrafter"/>
</dbReference>
<feature type="region of interest" description="Disordered" evidence="5">
    <location>
        <begin position="403"/>
        <end position="429"/>
    </location>
</feature>